<evidence type="ECO:0000313" key="3">
    <source>
        <dbReference type="Proteomes" id="UP000030645"/>
    </source>
</evidence>
<gene>
    <name evidence="2" type="ORF">L484_013097</name>
</gene>
<dbReference type="AlphaFoldDB" id="W9R1Q1"/>
<accession>W9R1Q1</accession>
<protein>
    <submittedName>
        <fullName evidence="2">Uncharacterized protein</fullName>
    </submittedName>
</protein>
<keyword evidence="1" id="KW-0472">Membrane</keyword>
<feature type="transmembrane region" description="Helical" evidence="1">
    <location>
        <begin position="12"/>
        <end position="36"/>
    </location>
</feature>
<dbReference type="Proteomes" id="UP000030645">
    <property type="component" value="Unassembled WGS sequence"/>
</dbReference>
<organism evidence="2 3">
    <name type="scientific">Morus notabilis</name>
    <dbReference type="NCBI Taxonomy" id="981085"/>
    <lineage>
        <taxon>Eukaryota</taxon>
        <taxon>Viridiplantae</taxon>
        <taxon>Streptophyta</taxon>
        <taxon>Embryophyta</taxon>
        <taxon>Tracheophyta</taxon>
        <taxon>Spermatophyta</taxon>
        <taxon>Magnoliopsida</taxon>
        <taxon>eudicotyledons</taxon>
        <taxon>Gunneridae</taxon>
        <taxon>Pentapetalae</taxon>
        <taxon>rosids</taxon>
        <taxon>fabids</taxon>
        <taxon>Rosales</taxon>
        <taxon>Moraceae</taxon>
        <taxon>Moreae</taxon>
        <taxon>Morus</taxon>
    </lineage>
</organism>
<reference evidence="3" key="1">
    <citation type="submission" date="2013-01" db="EMBL/GenBank/DDBJ databases">
        <title>Draft Genome Sequence of a Mulberry Tree, Morus notabilis C.K. Schneid.</title>
        <authorList>
            <person name="He N."/>
            <person name="Zhao S."/>
        </authorList>
    </citation>
    <scope>NUCLEOTIDE SEQUENCE</scope>
</reference>
<evidence type="ECO:0000256" key="1">
    <source>
        <dbReference type="SAM" id="Phobius"/>
    </source>
</evidence>
<keyword evidence="1" id="KW-0812">Transmembrane</keyword>
<dbReference type="EMBL" id="KE344494">
    <property type="protein sequence ID" value="EXB64087.1"/>
    <property type="molecule type" value="Genomic_DNA"/>
</dbReference>
<keyword evidence="3" id="KW-1185">Reference proteome</keyword>
<evidence type="ECO:0000313" key="2">
    <source>
        <dbReference type="EMBL" id="EXB64087.1"/>
    </source>
</evidence>
<keyword evidence="1" id="KW-1133">Transmembrane helix</keyword>
<sequence>MEARALANLASTLFNLTSILILGAGVLVLVLVLLLLDVMYNGLSVALCCRDADELTLTEPE</sequence>
<proteinExistence type="predicted"/>
<name>W9R1Q1_9ROSA</name>